<evidence type="ECO:0000256" key="4">
    <source>
        <dbReference type="SAM" id="Phobius"/>
    </source>
</evidence>
<reference evidence="5" key="1">
    <citation type="journal article" date="2022" name="Int. J. Mol. Sci.">
        <title>Draft Genome of Tanacetum Coccineum: Genomic Comparison of Closely Related Tanacetum-Family Plants.</title>
        <authorList>
            <person name="Yamashiro T."/>
            <person name="Shiraishi A."/>
            <person name="Nakayama K."/>
            <person name="Satake H."/>
        </authorList>
    </citation>
    <scope>NUCLEOTIDE SEQUENCE</scope>
</reference>
<protein>
    <submittedName>
        <fullName evidence="5">WAT1-related protein</fullName>
    </submittedName>
</protein>
<feature type="transmembrane region" description="Helical" evidence="4">
    <location>
        <begin position="12"/>
        <end position="42"/>
    </location>
</feature>
<organism evidence="5 6">
    <name type="scientific">Tanacetum coccineum</name>
    <dbReference type="NCBI Taxonomy" id="301880"/>
    <lineage>
        <taxon>Eukaryota</taxon>
        <taxon>Viridiplantae</taxon>
        <taxon>Streptophyta</taxon>
        <taxon>Embryophyta</taxon>
        <taxon>Tracheophyta</taxon>
        <taxon>Spermatophyta</taxon>
        <taxon>Magnoliopsida</taxon>
        <taxon>eudicotyledons</taxon>
        <taxon>Gunneridae</taxon>
        <taxon>Pentapetalae</taxon>
        <taxon>asterids</taxon>
        <taxon>campanulids</taxon>
        <taxon>Asterales</taxon>
        <taxon>Asteraceae</taxon>
        <taxon>Asteroideae</taxon>
        <taxon>Anthemideae</taxon>
        <taxon>Anthemidinae</taxon>
        <taxon>Tanacetum</taxon>
    </lineage>
</organism>
<dbReference type="PANTHER" id="PTHR31218">
    <property type="entry name" value="WAT1-RELATED PROTEIN"/>
    <property type="match status" value="1"/>
</dbReference>
<evidence type="ECO:0000313" key="6">
    <source>
        <dbReference type="Proteomes" id="UP001151760"/>
    </source>
</evidence>
<evidence type="ECO:0000256" key="1">
    <source>
        <dbReference type="ARBA" id="ARBA00022692"/>
    </source>
</evidence>
<dbReference type="EMBL" id="BQNB010014671">
    <property type="protein sequence ID" value="GJT31016.1"/>
    <property type="molecule type" value="Genomic_DNA"/>
</dbReference>
<accession>A0ABQ5CVC7</accession>
<sequence length="142" mass="15362">MRIFHYGPSGIFGFTGVSLSSATLGTTLLNLIPGCTFVLAIICRHLSLRKYRSGDCNVSNCYNLHHSISLASFLREATLSGDGFYLGSLLGSVVVVAGFYTVMWGKAKEQKVNVVNSSVSSNLDDKVAPLLQDVEEQNNRIA</sequence>
<evidence type="ECO:0000313" key="5">
    <source>
        <dbReference type="EMBL" id="GJT31016.1"/>
    </source>
</evidence>
<evidence type="ECO:0000256" key="3">
    <source>
        <dbReference type="ARBA" id="ARBA00023136"/>
    </source>
</evidence>
<keyword evidence="6" id="KW-1185">Reference proteome</keyword>
<gene>
    <name evidence="5" type="ORF">Tco_0911291</name>
</gene>
<keyword evidence="1 4" id="KW-0812">Transmembrane</keyword>
<keyword evidence="3 4" id="KW-0472">Membrane</keyword>
<name>A0ABQ5CVC7_9ASTR</name>
<evidence type="ECO:0000256" key="2">
    <source>
        <dbReference type="ARBA" id="ARBA00022989"/>
    </source>
</evidence>
<feature type="transmembrane region" description="Helical" evidence="4">
    <location>
        <begin position="83"/>
        <end position="103"/>
    </location>
</feature>
<dbReference type="InterPro" id="IPR030184">
    <property type="entry name" value="WAT1-related"/>
</dbReference>
<keyword evidence="2 4" id="KW-1133">Transmembrane helix</keyword>
<comment type="caution">
    <text evidence="5">The sequence shown here is derived from an EMBL/GenBank/DDBJ whole genome shotgun (WGS) entry which is preliminary data.</text>
</comment>
<reference evidence="5" key="2">
    <citation type="submission" date="2022-01" db="EMBL/GenBank/DDBJ databases">
        <authorList>
            <person name="Yamashiro T."/>
            <person name="Shiraishi A."/>
            <person name="Satake H."/>
            <person name="Nakayama K."/>
        </authorList>
    </citation>
    <scope>NUCLEOTIDE SEQUENCE</scope>
</reference>
<proteinExistence type="predicted"/>
<dbReference type="Proteomes" id="UP001151760">
    <property type="component" value="Unassembled WGS sequence"/>
</dbReference>